<accession>A0A4R4WJE1</accession>
<organism evidence="1 2">
    <name type="scientific">Nonomuraea diastatica</name>
    <dbReference type="NCBI Taxonomy" id="1848329"/>
    <lineage>
        <taxon>Bacteria</taxon>
        <taxon>Bacillati</taxon>
        <taxon>Actinomycetota</taxon>
        <taxon>Actinomycetes</taxon>
        <taxon>Streptosporangiales</taxon>
        <taxon>Streptosporangiaceae</taxon>
        <taxon>Nonomuraea</taxon>
    </lineage>
</organism>
<dbReference type="SUPFAM" id="SSF109854">
    <property type="entry name" value="DinB/YfiT-like putative metalloenzymes"/>
    <property type="match status" value="1"/>
</dbReference>
<protein>
    <submittedName>
        <fullName evidence="1">DUF664 domain-containing protein</fullName>
    </submittedName>
</protein>
<comment type="caution">
    <text evidence="1">The sequence shown here is derived from an EMBL/GenBank/DDBJ whole genome shotgun (WGS) entry which is preliminary data.</text>
</comment>
<dbReference type="Proteomes" id="UP000294543">
    <property type="component" value="Unassembled WGS sequence"/>
</dbReference>
<dbReference type="Gene3D" id="1.20.120.450">
    <property type="entry name" value="dinb family like domain"/>
    <property type="match status" value="1"/>
</dbReference>
<reference evidence="1 2" key="1">
    <citation type="submission" date="2019-03" db="EMBL/GenBank/DDBJ databases">
        <title>Draft genome sequences of novel Actinobacteria.</title>
        <authorList>
            <person name="Sahin N."/>
            <person name="Ay H."/>
            <person name="Saygin H."/>
        </authorList>
    </citation>
    <scope>NUCLEOTIDE SEQUENCE [LARGE SCALE GENOMIC DNA]</scope>
    <source>
        <strain evidence="1 2">KC712</strain>
    </source>
</reference>
<evidence type="ECO:0000313" key="1">
    <source>
        <dbReference type="EMBL" id="TDD13760.1"/>
    </source>
</evidence>
<evidence type="ECO:0000313" key="2">
    <source>
        <dbReference type="Proteomes" id="UP000294543"/>
    </source>
</evidence>
<keyword evidence="2" id="KW-1185">Reference proteome</keyword>
<proteinExistence type="predicted"/>
<dbReference type="InterPro" id="IPR034660">
    <property type="entry name" value="DinB/YfiT-like"/>
</dbReference>
<dbReference type="AlphaFoldDB" id="A0A4R4WJE1"/>
<name>A0A4R4WJE1_9ACTN</name>
<dbReference type="OrthoDB" id="4548523at2"/>
<dbReference type="Pfam" id="PF04978">
    <property type="entry name" value="MST"/>
    <property type="match status" value="1"/>
</dbReference>
<sequence length="160" mass="17896">MPTSNGPGASVVASAVLVCVGHRTLKPAQARCSRTKRGSRAADNLRRVHGIRWRQERGRGRRLAARWWPGATRSRRSTPSTPHAWTRGIPCCWPMHRPGRRVRGTNSQGDHLTPRWMIGHLAEEAARHNGQIDILRELIDGVKDAQPGCGQVRRIRVSSR</sequence>
<dbReference type="InterPro" id="IPR007061">
    <property type="entry name" value="MST-like"/>
</dbReference>
<dbReference type="EMBL" id="SMKP01000165">
    <property type="protein sequence ID" value="TDD13760.1"/>
    <property type="molecule type" value="Genomic_DNA"/>
</dbReference>
<gene>
    <name evidence="1" type="ORF">E1294_39790</name>
</gene>